<dbReference type="WBParaSite" id="SPAL_0001503100.1">
    <property type="protein sequence ID" value="SPAL_0001503100.1"/>
    <property type="gene ID" value="SPAL_0001503100"/>
</dbReference>
<protein>
    <submittedName>
        <fullName evidence="2">BTB_2 domain-containing protein</fullName>
    </submittedName>
</protein>
<evidence type="ECO:0000313" key="1">
    <source>
        <dbReference type="Proteomes" id="UP000046392"/>
    </source>
</evidence>
<accession>A0A0N5CAW5</accession>
<proteinExistence type="predicted"/>
<dbReference type="Proteomes" id="UP000046392">
    <property type="component" value="Unplaced"/>
</dbReference>
<dbReference type="AlphaFoldDB" id="A0A0N5CAW5"/>
<dbReference type="Gene3D" id="3.30.710.10">
    <property type="entry name" value="Potassium Channel Kv1.1, Chain A"/>
    <property type="match status" value="1"/>
</dbReference>
<dbReference type="SUPFAM" id="SSF54695">
    <property type="entry name" value="POZ domain"/>
    <property type="match status" value="1"/>
</dbReference>
<organism evidence="1 2">
    <name type="scientific">Strongyloides papillosus</name>
    <name type="common">Intestinal threadworm</name>
    <dbReference type="NCBI Taxonomy" id="174720"/>
    <lineage>
        <taxon>Eukaryota</taxon>
        <taxon>Metazoa</taxon>
        <taxon>Ecdysozoa</taxon>
        <taxon>Nematoda</taxon>
        <taxon>Chromadorea</taxon>
        <taxon>Rhabditida</taxon>
        <taxon>Tylenchina</taxon>
        <taxon>Panagrolaimomorpha</taxon>
        <taxon>Strongyloidoidea</taxon>
        <taxon>Strongyloididae</taxon>
        <taxon>Strongyloides</taxon>
    </lineage>
</organism>
<keyword evidence="1" id="KW-1185">Reference proteome</keyword>
<name>A0A0N5CAW5_STREA</name>
<sequence>MAIFGLTRLMYGGELFIEEDILKADPNSILNNLDKFTTLYDSKDVDYFISSGDPKMFRYILAYLNCLRHGFKTARILPSSVEELSRLSVECALLNLNGLKKMVEDMLSSYQSSEDNNYEKVYLKKVLEKSEHPSPLFHMNGTN</sequence>
<dbReference type="InterPro" id="IPR011333">
    <property type="entry name" value="SKP1/BTB/POZ_sf"/>
</dbReference>
<evidence type="ECO:0000313" key="2">
    <source>
        <dbReference type="WBParaSite" id="SPAL_0001503100.1"/>
    </source>
</evidence>
<reference evidence="2" key="1">
    <citation type="submission" date="2017-02" db="UniProtKB">
        <authorList>
            <consortium name="WormBaseParasite"/>
        </authorList>
    </citation>
    <scope>IDENTIFICATION</scope>
</reference>